<gene>
    <name evidence="7" type="ORF">CHIRRI_LOCUS10003</name>
</gene>
<dbReference type="EMBL" id="OU895879">
    <property type="protein sequence ID" value="CAG9807154.1"/>
    <property type="molecule type" value="Genomic_DNA"/>
</dbReference>
<organism evidence="7 8">
    <name type="scientific">Chironomus riparius</name>
    <dbReference type="NCBI Taxonomy" id="315576"/>
    <lineage>
        <taxon>Eukaryota</taxon>
        <taxon>Metazoa</taxon>
        <taxon>Ecdysozoa</taxon>
        <taxon>Arthropoda</taxon>
        <taxon>Hexapoda</taxon>
        <taxon>Insecta</taxon>
        <taxon>Pterygota</taxon>
        <taxon>Neoptera</taxon>
        <taxon>Endopterygota</taxon>
        <taxon>Diptera</taxon>
        <taxon>Nematocera</taxon>
        <taxon>Chironomoidea</taxon>
        <taxon>Chironomidae</taxon>
        <taxon>Chironominae</taxon>
        <taxon>Chironomus</taxon>
    </lineage>
</organism>
<keyword evidence="2 5" id="KW-0812">Transmembrane</keyword>
<protein>
    <recommendedName>
        <fullName evidence="6">Sugar phosphate transporter domain-containing protein</fullName>
    </recommendedName>
</protein>
<feature type="transmembrane region" description="Helical" evidence="5">
    <location>
        <begin position="181"/>
        <end position="202"/>
    </location>
</feature>
<keyword evidence="3 5" id="KW-1133">Transmembrane helix</keyword>
<name>A0A9N9S060_9DIPT</name>
<evidence type="ECO:0000313" key="8">
    <source>
        <dbReference type="Proteomes" id="UP001153620"/>
    </source>
</evidence>
<keyword evidence="8" id="KW-1185">Reference proteome</keyword>
<evidence type="ECO:0000256" key="3">
    <source>
        <dbReference type="ARBA" id="ARBA00022989"/>
    </source>
</evidence>
<keyword evidence="4 5" id="KW-0472">Membrane</keyword>
<evidence type="ECO:0000256" key="5">
    <source>
        <dbReference type="SAM" id="Phobius"/>
    </source>
</evidence>
<dbReference type="Pfam" id="PF03151">
    <property type="entry name" value="TPT"/>
    <property type="match status" value="1"/>
</dbReference>
<dbReference type="InterPro" id="IPR050186">
    <property type="entry name" value="TPT_transporter"/>
</dbReference>
<feature type="transmembrane region" description="Helical" evidence="5">
    <location>
        <begin position="128"/>
        <end position="149"/>
    </location>
</feature>
<sequence>MDQNSGKYSLLEVPKESLFKKYVRIFLVVATYWIISITTVFINKELFNGQSVKLNATLFVTWFQCVVTAVICATTTYLSHKFPSIIRLDLPEARPFESETIRNVIPLSILFTTMIATNNLCLRYVSVAFYYVGRSLTTIFNVILTYLFLGEKQSFKSIACCAVIISGFYLGVDQESLTDTFSLIGTIFGIIGSLALSMYSIYTKKTLPFVNGEVWLLSYYNNVYSVFLFMPLIIISGELHEVLNYEFIGELWFWSTMIIGGICGFLIGYVTTLQIKVTSPLTHNISGTAKACAQTVLATSWFNEVKSFLWWVSNLIVLLGSFAYARVKQVEMARRHRETQNDQKV</sequence>
<evidence type="ECO:0000259" key="6">
    <source>
        <dbReference type="Pfam" id="PF03151"/>
    </source>
</evidence>
<dbReference type="InterPro" id="IPR004853">
    <property type="entry name" value="Sugar_P_trans_dom"/>
</dbReference>
<comment type="subcellular location">
    <subcellularLocation>
        <location evidence="1">Membrane</location>
        <topology evidence="1">Multi-pass membrane protein</topology>
    </subcellularLocation>
</comment>
<feature type="transmembrane region" description="Helical" evidence="5">
    <location>
        <begin position="308"/>
        <end position="327"/>
    </location>
</feature>
<feature type="transmembrane region" description="Helical" evidence="5">
    <location>
        <begin position="251"/>
        <end position="271"/>
    </location>
</feature>
<evidence type="ECO:0000256" key="1">
    <source>
        <dbReference type="ARBA" id="ARBA00004141"/>
    </source>
</evidence>
<reference evidence="7" key="1">
    <citation type="submission" date="2022-01" db="EMBL/GenBank/DDBJ databases">
        <authorList>
            <person name="King R."/>
        </authorList>
    </citation>
    <scope>NUCLEOTIDE SEQUENCE</scope>
</reference>
<dbReference type="OrthoDB" id="5547497at2759"/>
<evidence type="ECO:0000313" key="7">
    <source>
        <dbReference type="EMBL" id="CAG9807154.1"/>
    </source>
</evidence>
<dbReference type="PANTHER" id="PTHR11132">
    <property type="entry name" value="SOLUTE CARRIER FAMILY 35"/>
    <property type="match status" value="1"/>
</dbReference>
<feature type="transmembrane region" description="Helical" evidence="5">
    <location>
        <begin position="22"/>
        <end position="42"/>
    </location>
</feature>
<evidence type="ECO:0000256" key="2">
    <source>
        <dbReference type="ARBA" id="ARBA00022692"/>
    </source>
</evidence>
<dbReference type="Proteomes" id="UP001153620">
    <property type="component" value="Chromosome 3"/>
</dbReference>
<dbReference type="InterPro" id="IPR037185">
    <property type="entry name" value="EmrE-like"/>
</dbReference>
<evidence type="ECO:0000256" key="4">
    <source>
        <dbReference type="ARBA" id="ARBA00023136"/>
    </source>
</evidence>
<proteinExistence type="predicted"/>
<accession>A0A9N9S060</accession>
<dbReference type="AlphaFoldDB" id="A0A9N9S060"/>
<reference evidence="7" key="2">
    <citation type="submission" date="2022-10" db="EMBL/GenBank/DDBJ databases">
        <authorList>
            <consortium name="ENA_rothamsted_submissions"/>
            <consortium name="culmorum"/>
            <person name="King R."/>
        </authorList>
    </citation>
    <scope>NUCLEOTIDE SEQUENCE</scope>
</reference>
<feature type="transmembrane region" description="Helical" evidence="5">
    <location>
        <begin position="222"/>
        <end position="239"/>
    </location>
</feature>
<dbReference type="SUPFAM" id="SSF103481">
    <property type="entry name" value="Multidrug resistance efflux transporter EmrE"/>
    <property type="match status" value="1"/>
</dbReference>
<feature type="transmembrane region" description="Helical" evidence="5">
    <location>
        <begin position="54"/>
        <end position="80"/>
    </location>
</feature>
<dbReference type="GO" id="GO:0016020">
    <property type="term" value="C:membrane"/>
    <property type="evidence" value="ECO:0007669"/>
    <property type="project" value="UniProtKB-SubCell"/>
</dbReference>
<feature type="domain" description="Sugar phosphate transporter" evidence="6">
    <location>
        <begin position="24"/>
        <end position="324"/>
    </location>
</feature>